<reference evidence="8" key="1">
    <citation type="submission" date="2020-05" db="EMBL/GenBank/DDBJ databases">
        <title>Phylogenomic resolution of chytrid fungi.</title>
        <authorList>
            <person name="Stajich J.E."/>
            <person name="Amses K."/>
            <person name="Simmons R."/>
            <person name="Seto K."/>
            <person name="Myers J."/>
            <person name="Bonds A."/>
            <person name="Quandt C.A."/>
            <person name="Barry K."/>
            <person name="Liu P."/>
            <person name="Grigoriev I."/>
            <person name="Longcore J.E."/>
            <person name="James T.Y."/>
        </authorList>
    </citation>
    <scope>NUCLEOTIDE SEQUENCE</scope>
    <source>
        <strain evidence="8">JEL0476</strain>
    </source>
</reference>
<keyword evidence="2" id="KW-0963">Cytoplasm</keyword>
<dbReference type="Proteomes" id="UP001211065">
    <property type="component" value="Unassembled WGS sequence"/>
</dbReference>
<accession>A0AAD5TVY0</accession>
<evidence type="ECO:0000313" key="9">
    <source>
        <dbReference type="Proteomes" id="UP001211065"/>
    </source>
</evidence>
<evidence type="ECO:0000256" key="1">
    <source>
        <dbReference type="ARBA" id="ARBA00004245"/>
    </source>
</evidence>
<organism evidence="8 9">
    <name type="scientific">Clydaea vesicula</name>
    <dbReference type="NCBI Taxonomy" id="447962"/>
    <lineage>
        <taxon>Eukaryota</taxon>
        <taxon>Fungi</taxon>
        <taxon>Fungi incertae sedis</taxon>
        <taxon>Chytridiomycota</taxon>
        <taxon>Chytridiomycota incertae sedis</taxon>
        <taxon>Chytridiomycetes</taxon>
        <taxon>Lobulomycetales</taxon>
        <taxon>Lobulomycetaceae</taxon>
        <taxon>Clydaea</taxon>
    </lineage>
</organism>
<name>A0AAD5TVY0_9FUNG</name>
<keyword evidence="3" id="KW-0206">Cytoskeleton</keyword>
<protein>
    <recommendedName>
        <fullName evidence="7">Rab-GAP TBC domain-containing protein</fullName>
    </recommendedName>
</protein>
<dbReference type="FunFam" id="1.10.472.80:FF:000026">
    <property type="entry name" value="Mitotic check point protein (Bub2)"/>
    <property type="match status" value="1"/>
</dbReference>
<dbReference type="GO" id="GO:0005096">
    <property type="term" value="F:GTPase activator activity"/>
    <property type="evidence" value="ECO:0007669"/>
    <property type="project" value="TreeGrafter"/>
</dbReference>
<sequence>MLRASKSSSSTNSLCGDSPLDRKKKLLASPQRPAWNSSTSKHQLNSKIPYKLQKSQTIEQTKVIKKAPGKVPTTPKCTNQTNKYFLNIDIPKEAVREENLISSIKTSQSHEELKKIPIKYYGGDQNFTRLPVTPKRRVFSLASSSVSSHSTTFSPLNCLNSCNTASEQIIFASFSNPVPSATSLVLAQKYESVLTKRNLSDRELKDSLKIIRKMILQDGIPTLLMEKENMAVCTLRGKIWKILLGVYKVNAKEYTDLVEKKESENFDKIKNDCFRTLKTDKNFLFKVDFDMISRVLNAFVWKTKNQPVSRLINLKYSYVQGMNVLAAPFLYVMPELDAFYSFTNFIQSNCPLYVQPALEGVHCGLKLLDKCLKVVDLELYKYLKNKKLNASIYAFPSIMTFSACTSPLSEVLKIWDFLLAYGFHLNILCVISQLILIRDKILVSDSPMKILRTLPDLNAKLILRVTLNLIPQLSEDLYDMLVRHLFDPMIYDVIINDSKE</sequence>
<feature type="region of interest" description="Disordered" evidence="6">
    <location>
        <begin position="1"/>
        <end position="47"/>
    </location>
</feature>
<dbReference type="Gene3D" id="1.10.472.80">
    <property type="entry name" value="Ypt/Rab-GAP domain of gyp1p, domain 3"/>
    <property type="match status" value="1"/>
</dbReference>
<dbReference type="GO" id="GO:0010948">
    <property type="term" value="P:negative regulation of cell cycle process"/>
    <property type="evidence" value="ECO:0007669"/>
    <property type="project" value="UniProtKB-ARBA"/>
</dbReference>
<dbReference type="Gene3D" id="1.10.8.270">
    <property type="entry name" value="putative rabgap domain of human tbc1 domain family member 14 like domains"/>
    <property type="match status" value="1"/>
</dbReference>
<evidence type="ECO:0000256" key="4">
    <source>
        <dbReference type="ARBA" id="ARBA00023306"/>
    </source>
</evidence>
<dbReference type="InterPro" id="IPR035969">
    <property type="entry name" value="Rab-GAP_TBC_sf"/>
</dbReference>
<dbReference type="EMBL" id="JADGJW010000897">
    <property type="protein sequence ID" value="KAJ3210316.1"/>
    <property type="molecule type" value="Genomic_DNA"/>
</dbReference>
<feature type="domain" description="Rab-GAP TBC" evidence="7">
    <location>
        <begin position="230"/>
        <end position="422"/>
    </location>
</feature>
<proteinExistence type="inferred from homology"/>
<feature type="compositionally biased region" description="Polar residues" evidence="6">
    <location>
        <begin position="34"/>
        <end position="46"/>
    </location>
</feature>
<dbReference type="PANTHER" id="PTHR22957:SF263">
    <property type="entry name" value="MITOTIC CHECK POINT PROTEIN BUB2"/>
    <property type="match status" value="1"/>
</dbReference>
<comment type="subcellular location">
    <subcellularLocation>
        <location evidence="1">Cytoplasm</location>
        <location evidence="1">Cytoskeleton</location>
    </subcellularLocation>
</comment>
<dbReference type="Pfam" id="PF00566">
    <property type="entry name" value="RabGAP-TBC"/>
    <property type="match status" value="1"/>
</dbReference>
<dbReference type="SMART" id="SM00164">
    <property type="entry name" value="TBC"/>
    <property type="match status" value="1"/>
</dbReference>
<dbReference type="SUPFAM" id="SSF47923">
    <property type="entry name" value="Ypt/Rab-GAP domain of gyp1p"/>
    <property type="match status" value="2"/>
</dbReference>
<keyword evidence="9" id="KW-1185">Reference proteome</keyword>
<dbReference type="FunFam" id="1.10.8.270:FF:000035">
    <property type="entry name" value="Cell cycle arrest protein BUB2"/>
    <property type="match status" value="1"/>
</dbReference>
<feature type="compositionally biased region" description="Polar residues" evidence="6">
    <location>
        <begin position="1"/>
        <end position="15"/>
    </location>
</feature>
<evidence type="ECO:0000256" key="2">
    <source>
        <dbReference type="ARBA" id="ARBA00022490"/>
    </source>
</evidence>
<evidence type="ECO:0000256" key="3">
    <source>
        <dbReference type="ARBA" id="ARBA00023212"/>
    </source>
</evidence>
<evidence type="ECO:0000259" key="7">
    <source>
        <dbReference type="PROSITE" id="PS50086"/>
    </source>
</evidence>
<dbReference type="AlphaFoldDB" id="A0AAD5TVY0"/>
<evidence type="ECO:0000256" key="6">
    <source>
        <dbReference type="SAM" id="MobiDB-lite"/>
    </source>
</evidence>
<dbReference type="GO" id="GO:1990334">
    <property type="term" value="C:Bfa1-Bub2 complex"/>
    <property type="evidence" value="ECO:0007669"/>
    <property type="project" value="UniProtKB-ARBA"/>
</dbReference>
<keyword evidence="4" id="KW-0131">Cell cycle</keyword>
<comment type="caution">
    <text evidence="8">The sequence shown here is derived from an EMBL/GenBank/DDBJ whole genome shotgun (WGS) entry which is preliminary data.</text>
</comment>
<evidence type="ECO:0000256" key="5">
    <source>
        <dbReference type="ARBA" id="ARBA00061049"/>
    </source>
</evidence>
<dbReference type="InterPro" id="IPR000195">
    <property type="entry name" value="Rab-GAP-TBC_dom"/>
</dbReference>
<comment type="similarity">
    <text evidence="5">Belongs to the BUB2 family.</text>
</comment>
<dbReference type="PROSITE" id="PS50086">
    <property type="entry name" value="TBC_RABGAP"/>
    <property type="match status" value="1"/>
</dbReference>
<evidence type="ECO:0000313" key="8">
    <source>
        <dbReference type="EMBL" id="KAJ3210316.1"/>
    </source>
</evidence>
<dbReference type="PANTHER" id="PTHR22957">
    <property type="entry name" value="TBC1 DOMAIN FAMILY MEMBER GTPASE-ACTIVATING PROTEIN"/>
    <property type="match status" value="1"/>
</dbReference>
<gene>
    <name evidence="8" type="ORF">HK099_008271</name>
</gene>